<reference evidence="2" key="2">
    <citation type="submission" date="2023-05" db="EMBL/GenBank/DDBJ databases">
        <authorList>
            <consortium name="Lawrence Berkeley National Laboratory"/>
            <person name="Steindorff A."/>
            <person name="Hensen N."/>
            <person name="Bonometti L."/>
            <person name="Westerberg I."/>
            <person name="Brannstrom I.O."/>
            <person name="Guillou S."/>
            <person name="Cros-Aarteil S."/>
            <person name="Calhoun S."/>
            <person name="Haridas S."/>
            <person name="Kuo A."/>
            <person name="Mondo S."/>
            <person name="Pangilinan J."/>
            <person name="Riley R."/>
            <person name="Labutti K."/>
            <person name="Andreopoulos B."/>
            <person name="Lipzen A."/>
            <person name="Chen C."/>
            <person name="Yanf M."/>
            <person name="Daum C."/>
            <person name="Ng V."/>
            <person name="Clum A."/>
            <person name="Ohm R."/>
            <person name="Martin F."/>
            <person name="Silar P."/>
            <person name="Natvig D."/>
            <person name="Lalanne C."/>
            <person name="Gautier V."/>
            <person name="Ament-Velasquez S.L."/>
            <person name="Kruys A."/>
            <person name="Hutchinson M.I."/>
            <person name="Powell A.J."/>
            <person name="Barry K."/>
            <person name="Miller A.N."/>
            <person name="Grigoriev I.V."/>
            <person name="Debuchy R."/>
            <person name="Gladieux P."/>
            <person name="Thoren M.H."/>
            <person name="Johannesson H."/>
        </authorList>
    </citation>
    <scope>NUCLEOTIDE SEQUENCE</scope>
    <source>
        <strain evidence="2">CBS 757.83</strain>
    </source>
</reference>
<reference evidence="2" key="1">
    <citation type="journal article" date="2023" name="Mol. Phylogenet. Evol.">
        <title>Genome-scale phylogeny and comparative genomics of the fungal order Sordariales.</title>
        <authorList>
            <person name="Hensen N."/>
            <person name="Bonometti L."/>
            <person name="Westerberg I."/>
            <person name="Brannstrom I.O."/>
            <person name="Guillou S."/>
            <person name="Cros-Aarteil S."/>
            <person name="Calhoun S."/>
            <person name="Haridas S."/>
            <person name="Kuo A."/>
            <person name="Mondo S."/>
            <person name="Pangilinan J."/>
            <person name="Riley R."/>
            <person name="LaButti K."/>
            <person name="Andreopoulos B."/>
            <person name="Lipzen A."/>
            <person name="Chen C."/>
            <person name="Yan M."/>
            <person name="Daum C."/>
            <person name="Ng V."/>
            <person name="Clum A."/>
            <person name="Steindorff A."/>
            <person name="Ohm R.A."/>
            <person name="Martin F."/>
            <person name="Silar P."/>
            <person name="Natvig D.O."/>
            <person name="Lalanne C."/>
            <person name="Gautier V."/>
            <person name="Ament-Velasquez S.L."/>
            <person name="Kruys A."/>
            <person name="Hutchinson M.I."/>
            <person name="Powell A.J."/>
            <person name="Barry K."/>
            <person name="Miller A.N."/>
            <person name="Grigoriev I.V."/>
            <person name="Debuchy R."/>
            <person name="Gladieux P."/>
            <person name="Hiltunen Thoren M."/>
            <person name="Johannesson H."/>
        </authorList>
    </citation>
    <scope>NUCLEOTIDE SEQUENCE</scope>
    <source>
        <strain evidence="2">CBS 757.83</strain>
    </source>
</reference>
<sequence length="196" mass="21316">MGRATHVRTSHLSFLSILGPVAAQRHVKSPYSYCVQSTGADGRRGWPAHPSAVRSSLQHQGVFSASLVQPQAPIFVCIWLFLAHSQIPVQAQSTQPHRVLVHKLPSPSRASGTCLVQYLGHLSQRQHPAHPPPPRAQRCYNLGTLPSPGCPCTCAVPYNALAPLTLVPTPLHVPYLASALLSLPGKRPLHPWPPRY</sequence>
<name>A0AAN6SYF3_9PEZI</name>
<feature type="signal peptide" evidence="1">
    <location>
        <begin position="1"/>
        <end position="23"/>
    </location>
</feature>
<gene>
    <name evidence="2" type="ORF">N658DRAFT_291395</name>
</gene>
<dbReference type="AlphaFoldDB" id="A0AAN6SYF3"/>
<proteinExistence type="predicted"/>
<keyword evidence="3" id="KW-1185">Reference proteome</keyword>
<organism evidence="2 3">
    <name type="scientific">Parathielavia hyrcaniae</name>
    <dbReference type="NCBI Taxonomy" id="113614"/>
    <lineage>
        <taxon>Eukaryota</taxon>
        <taxon>Fungi</taxon>
        <taxon>Dikarya</taxon>
        <taxon>Ascomycota</taxon>
        <taxon>Pezizomycotina</taxon>
        <taxon>Sordariomycetes</taxon>
        <taxon>Sordariomycetidae</taxon>
        <taxon>Sordariales</taxon>
        <taxon>Chaetomiaceae</taxon>
        <taxon>Parathielavia</taxon>
    </lineage>
</organism>
<keyword evidence="1" id="KW-0732">Signal</keyword>
<dbReference type="EMBL" id="MU863675">
    <property type="protein sequence ID" value="KAK4097452.1"/>
    <property type="molecule type" value="Genomic_DNA"/>
</dbReference>
<evidence type="ECO:0000313" key="2">
    <source>
        <dbReference type="EMBL" id="KAK4097452.1"/>
    </source>
</evidence>
<evidence type="ECO:0000313" key="3">
    <source>
        <dbReference type="Proteomes" id="UP001305647"/>
    </source>
</evidence>
<comment type="caution">
    <text evidence="2">The sequence shown here is derived from an EMBL/GenBank/DDBJ whole genome shotgun (WGS) entry which is preliminary data.</text>
</comment>
<accession>A0AAN6SYF3</accession>
<protein>
    <submittedName>
        <fullName evidence="2">Uncharacterized protein</fullName>
    </submittedName>
</protein>
<feature type="chain" id="PRO_5042859263" evidence="1">
    <location>
        <begin position="24"/>
        <end position="196"/>
    </location>
</feature>
<evidence type="ECO:0000256" key="1">
    <source>
        <dbReference type="SAM" id="SignalP"/>
    </source>
</evidence>
<dbReference type="Proteomes" id="UP001305647">
    <property type="component" value="Unassembled WGS sequence"/>
</dbReference>